<name>A0A1D1UHD3_RAMVA</name>
<dbReference type="AlphaFoldDB" id="A0A1D1UHD3"/>
<keyword evidence="3" id="KW-1185">Reference proteome</keyword>
<reference evidence="2 3" key="1">
    <citation type="journal article" date="2016" name="Nat. Commun.">
        <title>Extremotolerant tardigrade genome and improved radiotolerance of human cultured cells by tardigrade-unique protein.</title>
        <authorList>
            <person name="Hashimoto T."/>
            <person name="Horikawa D.D."/>
            <person name="Saito Y."/>
            <person name="Kuwahara H."/>
            <person name="Kozuka-Hata H."/>
            <person name="Shin-I T."/>
            <person name="Minakuchi Y."/>
            <person name="Ohishi K."/>
            <person name="Motoyama A."/>
            <person name="Aizu T."/>
            <person name="Enomoto A."/>
            <person name="Kondo K."/>
            <person name="Tanaka S."/>
            <person name="Hara Y."/>
            <person name="Koshikawa S."/>
            <person name="Sagara H."/>
            <person name="Miura T."/>
            <person name="Yokobori S."/>
            <person name="Miyagawa K."/>
            <person name="Suzuki Y."/>
            <person name="Kubo T."/>
            <person name="Oyama M."/>
            <person name="Kohara Y."/>
            <person name="Fujiyama A."/>
            <person name="Arakawa K."/>
            <person name="Katayama T."/>
            <person name="Toyoda A."/>
            <person name="Kunieda T."/>
        </authorList>
    </citation>
    <scope>NUCLEOTIDE SEQUENCE [LARGE SCALE GENOMIC DNA]</scope>
    <source>
        <strain evidence="2 3">YOKOZUNA-1</strain>
    </source>
</reference>
<feature type="region of interest" description="Disordered" evidence="1">
    <location>
        <begin position="159"/>
        <end position="202"/>
    </location>
</feature>
<evidence type="ECO:0000313" key="2">
    <source>
        <dbReference type="EMBL" id="GAU89134.1"/>
    </source>
</evidence>
<evidence type="ECO:0000313" key="3">
    <source>
        <dbReference type="Proteomes" id="UP000186922"/>
    </source>
</evidence>
<accession>A0A1D1UHD3</accession>
<comment type="caution">
    <text evidence="2">The sequence shown here is derived from an EMBL/GenBank/DDBJ whole genome shotgun (WGS) entry which is preliminary data.</text>
</comment>
<dbReference type="EMBL" id="BDGG01000001">
    <property type="protein sequence ID" value="GAU89134.1"/>
    <property type="molecule type" value="Genomic_DNA"/>
</dbReference>
<organism evidence="2 3">
    <name type="scientific">Ramazzottius varieornatus</name>
    <name type="common">Water bear</name>
    <name type="synonym">Tardigrade</name>
    <dbReference type="NCBI Taxonomy" id="947166"/>
    <lineage>
        <taxon>Eukaryota</taxon>
        <taxon>Metazoa</taxon>
        <taxon>Ecdysozoa</taxon>
        <taxon>Tardigrada</taxon>
        <taxon>Eutardigrada</taxon>
        <taxon>Parachela</taxon>
        <taxon>Hypsibioidea</taxon>
        <taxon>Ramazzottiidae</taxon>
        <taxon>Ramazzottius</taxon>
    </lineage>
</organism>
<sequence length="202" mass="23066">MPISPPRERLLVLLVATAYILFIVAARSAGRAGHAARRADYHGGHTHGHLLSSSSDHHVQYLEVQSTLSPHLKNRDAIFHRRLARRRLERLRPSYALIYPRILKLVHRFSPLFDFLNQSSSVWDSRKRLEQPSGFRVRLDMELNDAPLRVVLRKSGSRLTSLPSHETSPLKRGSTRHDDRAQMDSSNARGDSVLTLYRPSLK</sequence>
<protein>
    <submittedName>
        <fullName evidence="2">Uncharacterized protein</fullName>
    </submittedName>
</protein>
<evidence type="ECO:0000256" key="1">
    <source>
        <dbReference type="SAM" id="MobiDB-lite"/>
    </source>
</evidence>
<proteinExistence type="predicted"/>
<gene>
    <name evidence="2" type="primary">RvY_01721-1</name>
    <name evidence="2" type="synonym">RvY_01721.1</name>
    <name evidence="2" type="ORF">RvY_01721</name>
</gene>
<dbReference type="Proteomes" id="UP000186922">
    <property type="component" value="Unassembled WGS sequence"/>
</dbReference>